<dbReference type="CDD" id="cd01310">
    <property type="entry name" value="TatD_DNAse"/>
    <property type="match status" value="1"/>
</dbReference>
<dbReference type="KEGG" id="hmn:HM131_17195"/>
<evidence type="ECO:0000313" key="6">
    <source>
        <dbReference type="Proteomes" id="UP000192527"/>
    </source>
</evidence>
<dbReference type="InterPro" id="IPR001130">
    <property type="entry name" value="TatD-like"/>
</dbReference>
<feature type="binding site" evidence="4">
    <location>
        <position position="10"/>
    </location>
    <ligand>
        <name>a divalent metal cation</name>
        <dbReference type="ChEBI" id="CHEBI:60240"/>
        <label>1</label>
    </ligand>
</feature>
<protein>
    <submittedName>
        <fullName evidence="5">DNAase</fullName>
    </submittedName>
</protein>
<dbReference type="InterPro" id="IPR032466">
    <property type="entry name" value="Metal_Hydrolase"/>
</dbReference>
<feature type="binding site" evidence="4">
    <location>
        <position position="158"/>
    </location>
    <ligand>
        <name>a divalent metal cation</name>
        <dbReference type="ChEBI" id="CHEBI:60240"/>
        <label>2</label>
    </ligand>
</feature>
<reference evidence="5 6" key="1">
    <citation type="submission" date="2017-04" db="EMBL/GenBank/DDBJ databases">
        <title>The whole genome sequencing and assembly of Halobacillus mangrovi strain.</title>
        <authorList>
            <person name="Lee S.-J."/>
            <person name="Park M.-K."/>
            <person name="Kim J.-Y."/>
            <person name="Lee Y.-J."/>
            <person name="Yi H."/>
            <person name="Bahn Y.-S."/>
            <person name="Kim J.F."/>
            <person name="Lee D.-W."/>
        </authorList>
    </citation>
    <scope>NUCLEOTIDE SEQUENCE [LARGE SCALE GENOMIC DNA]</scope>
    <source>
        <strain evidence="5 6">KTB 131</strain>
    </source>
</reference>
<dbReference type="GO" id="GO:0046872">
    <property type="term" value="F:metal ion binding"/>
    <property type="evidence" value="ECO:0007669"/>
    <property type="project" value="UniProtKB-KW"/>
</dbReference>
<dbReference type="AlphaFoldDB" id="A0A1W5ZYP9"/>
<dbReference type="STRING" id="402384.HM131_17195"/>
<dbReference type="PANTHER" id="PTHR46317">
    <property type="entry name" value="HYDROLASE OF PHP SUPERFAMILY-RELATED PROTEIN"/>
    <property type="match status" value="1"/>
</dbReference>
<keyword evidence="2 4" id="KW-0479">Metal-binding</keyword>
<evidence type="ECO:0000256" key="3">
    <source>
        <dbReference type="ARBA" id="ARBA00022801"/>
    </source>
</evidence>
<dbReference type="Proteomes" id="UP000192527">
    <property type="component" value="Chromosome"/>
</dbReference>
<dbReference type="RefSeq" id="WP_085030924.1">
    <property type="nucleotide sequence ID" value="NZ_CP020772.1"/>
</dbReference>
<evidence type="ECO:0000256" key="2">
    <source>
        <dbReference type="ARBA" id="ARBA00022723"/>
    </source>
</evidence>
<feature type="binding site" evidence="4">
    <location>
        <position position="206"/>
    </location>
    <ligand>
        <name>a divalent metal cation</name>
        <dbReference type="ChEBI" id="CHEBI:60240"/>
        <label>1</label>
    </ligand>
</feature>
<evidence type="ECO:0000256" key="4">
    <source>
        <dbReference type="PIRSR" id="PIRSR005902-1"/>
    </source>
</evidence>
<dbReference type="Pfam" id="PF01026">
    <property type="entry name" value="TatD_DNase"/>
    <property type="match status" value="1"/>
</dbReference>
<feature type="binding site" evidence="4">
    <location>
        <position position="134"/>
    </location>
    <ligand>
        <name>a divalent metal cation</name>
        <dbReference type="ChEBI" id="CHEBI:60240"/>
        <label>2</label>
    </ligand>
</feature>
<dbReference type="GO" id="GO:0016788">
    <property type="term" value="F:hydrolase activity, acting on ester bonds"/>
    <property type="evidence" value="ECO:0007669"/>
    <property type="project" value="InterPro"/>
</dbReference>
<proteinExistence type="inferred from homology"/>
<dbReference type="SUPFAM" id="SSF51556">
    <property type="entry name" value="Metallo-dependent hydrolases"/>
    <property type="match status" value="1"/>
</dbReference>
<dbReference type="PANTHER" id="PTHR46317:SF1">
    <property type="entry name" value="HYDROLASE, TATD FAMILY"/>
    <property type="match status" value="1"/>
</dbReference>
<feature type="binding site" evidence="4">
    <location>
        <position position="8"/>
    </location>
    <ligand>
        <name>a divalent metal cation</name>
        <dbReference type="ChEBI" id="CHEBI:60240"/>
        <label>1</label>
    </ligand>
</feature>
<dbReference type="InterPro" id="IPR018228">
    <property type="entry name" value="DNase_TatD-rel_CS"/>
</dbReference>
<evidence type="ECO:0000256" key="1">
    <source>
        <dbReference type="ARBA" id="ARBA00009275"/>
    </source>
</evidence>
<accession>A0A1W5ZYP9</accession>
<keyword evidence="3" id="KW-0378">Hydrolase</keyword>
<dbReference type="Gene3D" id="3.20.20.140">
    <property type="entry name" value="Metal-dependent hydrolases"/>
    <property type="match status" value="1"/>
</dbReference>
<dbReference type="EMBL" id="CP020772">
    <property type="protein sequence ID" value="ARI78465.1"/>
    <property type="molecule type" value="Genomic_DNA"/>
</dbReference>
<dbReference type="OrthoDB" id="9775608at2"/>
<dbReference type="PROSITE" id="PS01137">
    <property type="entry name" value="TATD_1"/>
    <property type="match status" value="1"/>
</dbReference>
<name>A0A1W5ZYP9_9BACI</name>
<feature type="binding site" evidence="4">
    <location>
        <position position="94"/>
    </location>
    <ligand>
        <name>a divalent metal cation</name>
        <dbReference type="ChEBI" id="CHEBI:60240"/>
        <label>1</label>
    </ligand>
</feature>
<organism evidence="5 6">
    <name type="scientific">Halobacillus mangrovi</name>
    <dbReference type="NCBI Taxonomy" id="402384"/>
    <lineage>
        <taxon>Bacteria</taxon>
        <taxon>Bacillati</taxon>
        <taxon>Bacillota</taxon>
        <taxon>Bacilli</taxon>
        <taxon>Bacillales</taxon>
        <taxon>Bacillaceae</taxon>
        <taxon>Halobacillus</taxon>
    </lineage>
</organism>
<sequence length="260" mass="30251">MKPIIDTHIHLDMYEEAYREQMLSELDRYSITHLISVSNNLNSSLKNLTWSMQDQRIKPATGFHPEQNIPTDQEIEQMTSLIHRYANRIVAIGEVGLPYYTRKKNPGVGLSPYVELLEHFLLLAKELDKPVVLHAIYEDADLVCDLLEKHDMTRAHFHWFKGFNTTIDRMKENGYFISVTPDCVYEKEIQSLIKIYPLDQLMVETDGPWAFDGPFKGKVTHPKMIHDSVEKISELKGLPVENIYGQLYKNTIDFYKIDSF</sequence>
<dbReference type="PIRSF" id="PIRSF005902">
    <property type="entry name" value="DNase_TatD"/>
    <property type="match status" value="1"/>
</dbReference>
<evidence type="ECO:0000313" key="5">
    <source>
        <dbReference type="EMBL" id="ARI78465.1"/>
    </source>
</evidence>
<comment type="similarity">
    <text evidence="1">Belongs to the metallo-dependent hydrolases superfamily. TatD-type hydrolase family.</text>
</comment>
<gene>
    <name evidence="5" type="ORF">HM131_17195</name>
</gene>
<keyword evidence="6" id="KW-1185">Reference proteome</keyword>